<dbReference type="PROSITE" id="PS50977">
    <property type="entry name" value="HTH_TETR_2"/>
    <property type="match status" value="1"/>
</dbReference>
<evidence type="ECO:0000256" key="2">
    <source>
        <dbReference type="PROSITE-ProRule" id="PRU00335"/>
    </source>
</evidence>
<dbReference type="PRINTS" id="PR00455">
    <property type="entry name" value="HTHTETR"/>
</dbReference>
<dbReference type="PROSITE" id="PS01081">
    <property type="entry name" value="HTH_TETR_1"/>
    <property type="match status" value="1"/>
</dbReference>
<dbReference type="Gene3D" id="1.10.357.10">
    <property type="entry name" value="Tetracycline Repressor, domain 2"/>
    <property type="match status" value="2"/>
</dbReference>
<dbReference type="Pfam" id="PF00440">
    <property type="entry name" value="TetR_N"/>
    <property type="match status" value="1"/>
</dbReference>
<reference evidence="6" key="1">
    <citation type="submission" date="2016-10" db="EMBL/GenBank/DDBJ databases">
        <title>Frankia sp. NRRL B-16386 Genome sequencing.</title>
        <authorList>
            <person name="Ghodhbane-Gtari F."/>
            <person name="Swanson E."/>
            <person name="Gueddou A."/>
            <person name="Hezbri K."/>
            <person name="Ktari K."/>
            <person name="Nouioui I."/>
            <person name="Morris K."/>
            <person name="Simpson S."/>
            <person name="Abebe-Akele F."/>
            <person name="Thomas K."/>
            <person name="Gtari M."/>
            <person name="Tisa L.S."/>
        </authorList>
    </citation>
    <scope>NUCLEOTIDE SEQUENCE [LARGE SCALE GENOMIC DNA]</scope>
    <source>
        <strain evidence="6">NRRL B-16386</strain>
    </source>
</reference>
<feature type="region of interest" description="Disordered" evidence="3">
    <location>
        <begin position="132"/>
        <end position="158"/>
    </location>
</feature>
<dbReference type="InterPro" id="IPR001647">
    <property type="entry name" value="HTH_TetR"/>
</dbReference>
<organism evidence="5 6">
    <name type="scientific">Pseudofrankia asymbiotica</name>
    <dbReference type="NCBI Taxonomy" id="1834516"/>
    <lineage>
        <taxon>Bacteria</taxon>
        <taxon>Bacillati</taxon>
        <taxon>Actinomycetota</taxon>
        <taxon>Actinomycetes</taxon>
        <taxon>Frankiales</taxon>
        <taxon>Frankiaceae</taxon>
        <taxon>Pseudofrankia</taxon>
    </lineage>
</organism>
<sequence>MVLETALASFRDQGYERTTMRGIAKAAGVSLGNAYYYFDSKEHLVQEFYAAIQAGHRQRAAEALRSPDLADRLRRVIHAGIDEMAPYHSFAGSFIKVAIPPGAAASPFSGASTAARDASIGLFRDVLEGPTGLASRSGPASLAGPAGRPGAARSRAPGGSLAPDLPELLWLAYLGITLFWVYDMSPGQARTRRLVDSAAPLIARSIALTRVPVLRAVADDLHALVSELRPPGSRR</sequence>
<dbReference type="SUPFAM" id="SSF46689">
    <property type="entry name" value="Homeodomain-like"/>
    <property type="match status" value="1"/>
</dbReference>
<keyword evidence="6" id="KW-1185">Reference proteome</keyword>
<dbReference type="SUPFAM" id="SSF48498">
    <property type="entry name" value="Tetracyclin repressor-like, C-terminal domain"/>
    <property type="match status" value="2"/>
</dbReference>
<evidence type="ECO:0000313" key="5">
    <source>
        <dbReference type="EMBL" id="ONH33704.1"/>
    </source>
</evidence>
<name>A0A1V2IKH2_9ACTN</name>
<dbReference type="STRING" id="1834516.BL253_00855"/>
<evidence type="ECO:0000256" key="1">
    <source>
        <dbReference type="ARBA" id="ARBA00023125"/>
    </source>
</evidence>
<dbReference type="GO" id="GO:0000976">
    <property type="term" value="F:transcription cis-regulatory region binding"/>
    <property type="evidence" value="ECO:0007669"/>
    <property type="project" value="TreeGrafter"/>
</dbReference>
<dbReference type="InterPro" id="IPR009057">
    <property type="entry name" value="Homeodomain-like_sf"/>
</dbReference>
<keyword evidence="1 2" id="KW-0238">DNA-binding</keyword>
<dbReference type="EMBL" id="MOMC01000003">
    <property type="protein sequence ID" value="ONH33704.1"/>
    <property type="molecule type" value="Genomic_DNA"/>
</dbReference>
<evidence type="ECO:0000256" key="3">
    <source>
        <dbReference type="SAM" id="MobiDB-lite"/>
    </source>
</evidence>
<dbReference type="InterPro" id="IPR050109">
    <property type="entry name" value="HTH-type_TetR-like_transc_reg"/>
</dbReference>
<dbReference type="Pfam" id="PF17931">
    <property type="entry name" value="TetR_C_23"/>
    <property type="match status" value="1"/>
</dbReference>
<dbReference type="PANTHER" id="PTHR30055">
    <property type="entry name" value="HTH-TYPE TRANSCRIPTIONAL REGULATOR RUTR"/>
    <property type="match status" value="1"/>
</dbReference>
<feature type="DNA-binding region" description="H-T-H motif" evidence="2">
    <location>
        <begin position="19"/>
        <end position="38"/>
    </location>
</feature>
<evidence type="ECO:0000259" key="4">
    <source>
        <dbReference type="PROSITE" id="PS50977"/>
    </source>
</evidence>
<dbReference type="GO" id="GO:0003700">
    <property type="term" value="F:DNA-binding transcription factor activity"/>
    <property type="evidence" value="ECO:0007669"/>
    <property type="project" value="TreeGrafter"/>
</dbReference>
<dbReference type="InterPro" id="IPR023772">
    <property type="entry name" value="DNA-bd_HTH_TetR-type_CS"/>
</dbReference>
<proteinExistence type="predicted"/>
<dbReference type="Proteomes" id="UP000188929">
    <property type="component" value="Unassembled WGS sequence"/>
</dbReference>
<comment type="caution">
    <text evidence="5">The sequence shown here is derived from an EMBL/GenBank/DDBJ whole genome shotgun (WGS) entry which is preliminary data.</text>
</comment>
<feature type="domain" description="HTH tetR-type" evidence="4">
    <location>
        <begin position="1"/>
        <end position="56"/>
    </location>
</feature>
<gene>
    <name evidence="5" type="ORF">BL253_00855</name>
</gene>
<dbReference type="PANTHER" id="PTHR30055:SF146">
    <property type="entry name" value="HTH-TYPE TRANSCRIPTIONAL DUAL REGULATOR CECR"/>
    <property type="match status" value="1"/>
</dbReference>
<dbReference type="InterPro" id="IPR036271">
    <property type="entry name" value="Tet_transcr_reg_TetR-rel_C_sf"/>
</dbReference>
<dbReference type="InterPro" id="IPR041673">
    <property type="entry name" value="TetR_C_23"/>
</dbReference>
<accession>A0A1V2IKH2</accession>
<evidence type="ECO:0000313" key="6">
    <source>
        <dbReference type="Proteomes" id="UP000188929"/>
    </source>
</evidence>
<protein>
    <submittedName>
        <fullName evidence="5">TetR family transcriptional regulator</fullName>
    </submittedName>
</protein>
<dbReference type="AlphaFoldDB" id="A0A1V2IKH2"/>